<evidence type="ECO:0000313" key="6">
    <source>
        <dbReference type="Proteomes" id="UP001596152"/>
    </source>
</evidence>
<proteinExistence type="predicted"/>
<dbReference type="PROSITE" id="PS00330">
    <property type="entry name" value="HEMOLYSIN_CALCIUM"/>
    <property type="match status" value="3"/>
</dbReference>
<gene>
    <name evidence="5" type="ORF">ACFPIE_08660</name>
</gene>
<dbReference type="PANTHER" id="PTHR38340">
    <property type="entry name" value="S-LAYER PROTEIN"/>
    <property type="match status" value="1"/>
</dbReference>
<feature type="domain" description="DUF4214" evidence="4">
    <location>
        <begin position="803"/>
        <end position="866"/>
    </location>
</feature>
<dbReference type="InterPro" id="IPR001343">
    <property type="entry name" value="Hemolysn_Ca-bd"/>
</dbReference>
<keyword evidence="6" id="KW-1185">Reference proteome</keyword>
<evidence type="ECO:0000256" key="3">
    <source>
        <dbReference type="SAM" id="MobiDB-lite"/>
    </source>
</evidence>
<dbReference type="EMBL" id="JBHSLF010000017">
    <property type="protein sequence ID" value="MFC5343982.1"/>
    <property type="molecule type" value="Genomic_DNA"/>
</dbReference>
<comment type="subcellular location">
    <subcellularLocation>
        <location evidence="1">Secreted</location>
    </subcellularLocation>
</comment>
<feature type="domain" description="DUF4214" evidence="4">
    <location>
        <begin position="681"/>
        <end position="744"/>
    </location>
</feature>
<dbReference type="InterPro" id="IPR025282">
    <property type="entry name" value="DUF4214"/>
</dbReference>
<feature type="region of interest" description="Disordered" evidence="3">
    <location>
        <begin position="1"/>
        <end position="20"/>
    </location>
</feature>
<dbReference type="PANTHER" id="PTHR38340:SF1">
    <property type="entry name" value="S-LAYER PROTEIN"/>
    <property type="match status" value="1"/>
</dbReference>
<comment type="caution">
    <text evidence="5">The sequence shown here is derived from an EMBL/GenBank/DDBJ whole genome shotgun (WGS) entry which is preliminary data.</text>
</comment>
<evidence type="ECO:0000259" key="4">
    <source>
        <dbReference type="Pfam" id="PF13946"/>
    </source>
</evidence>
<dbReference type="SUPFAM" id="SSF51120">
    <property type="entry name" value="beta-Roll"/>
    <property type="match status" value="4"/>
</dbReference>
<accession>A0ABW0FTH0</accession>
<dbReference type="Proteomes" id="UP001596152">
    <property type="component" value="Unassembled WGS sequence"/>
</dbReference>
<dbReference type="PRINTS" id="PR00313">
    <property type="entry name" value="CABNDNGRPT"/>
</dbReference>
<keyword evidence="2" id="KW-0964">Secreted</keyword>
<evidence type="ECO:0000313" key="5">
    <source>
        <dbReference type="EMBL" id="MFC5343982.1"/>
    </source>
</evidence>
<reference evidence="6" key="1">
    <citation type="journal article" date="2019" name="Int. J. Syst. Evol. Microbiol.">
        <title>The Global Catalogue of Microorganisms (GCM) 10K type strain sequencing project: providing services to taxonomists for standard genome sequencing and annotation.</title>
        <authorList>
            <consortium name="The Broad Institute Genomics Platform"/>
            <consortium name="The Broad Institute Genome Sequencing Center for Infectious Disease"/>
            <person name="Wu L."/>
            <person name="Ma J."/>
        </authorList>
    </citation>
    <scope>NUCLEOTIDE SEQUENCE [LARGE SCALE GENOMIC DNA]</scope>
    <source>
        <strain evidence="6">JCM 12125</strain>
    </source>
</reference>
<dbReference type="Gene3D" id="2.150.10.10">
    <property type="entry name" value="Serralysin-like metalloprotease, C-terminal"/>
    <property type="match status" value="4"/>
</dbReference>
<dbReference type="InterPro" id="IPR011049">
    <property type="entry name" value="Serralysin-like_metalloprot_C"/>
</dbReference>
<evidence type="ECO:0000256" key="2">
    <source>
        <dbReference type="ARBA" id="ARBA00022525"/>
    </source>
</evidence>
<dbReference type="InterPro" id="IPR050557">
    <property type="entry name" value="RTX_toxin/Mannuronan_C5-epim"/>
</dbReference>
<name>A0ABW0FTH0_9CAUL</name>
<dbReference type="Gene3D" id="1.10.3130.20">
    <property type="entry name" value="Phycobilisome linker domain"/>
    <property type="match status" value="2"/>
</dbReference>
<dbReference type="InterPro" id="IPR038255">
    <property type="entry name" value="PBS_linker_sf"/>
</dbReference>
<dbReference type="Gene3D" id="2.160.20.160">
    <property type="match status" value="1"/>
</dbReference>
<dbReference type="InterPro" id="IPR018511">
    <property type="entry name" value="Hemolysin-typ_Ca-bd_CS"/>
</dbReference>
<dbReference type="RefSeq" id="WP_374037471.1">
    <property type="nucleotide sequence ID" value="NZ_CP169082.1"/>
</dbReference>
<organism evidence="5 6">
    <name type="scientific">Brevundimonas staleyi</name>
    <dbReference type="NCBI Taxonomy" id="74326"/>
    <lineage>
        <taxon>Bacteria</taxon>
        <taxon>Pseudomonadati</taxon>
        <taxon>Pseudomonadota</taxon>
        <taxon>Alphaproteobacteria</taxon>
        <taxon>Caulobacterales</taxon>
        <taxon>Caulobacteraceae</taxon>
        <taxon>Brevundimonas</taxon>
    </lineage>
</organism>
<evidence type="ECO:0000256" key="1">
    <source>
        <dbReference type="ARBA" id="ARBA00004613"/>
    </source>
</evidence>
<dbReference type="Pfam" id="PF00353">
    <property type="entry name" value="HemolysinCabind"/>
    <property type="match status" value="5"/>
</dbReference>
<dbReference type="Pfam" id="PF13946">
    <property type="entry name" value="DUF4214"/>
    <property type="match status" value="2"/>
</dbReference>
<sequence length="969" mass="99506">MPTFTGTTGADDINGSDQDDLIDGRGGQDRIFGRGGADVIRGVVGALEVSGGAGDDTIIVEWNGQTSSTITLLDGGEGIDTLDLRGAVSRLGSTVQIGLDPVLSVFRGSLVDAGTLTLSEFRGFERILGPNANVDWSLPIPREVSFIQAGAGVDRFNVGGIVILRGGGGSDVFTLQSGNTAFGETGDDHFILGADISVTFDGGEGRDTLSATMAVTAAPSLIDLASGTGFANARFSSIENLNLTAIDGTTGNGYLVNILGSDGANEIRVFRSAGAGVLAGAIYAYGGNDVVETSSGDYTVYGGMGDDYINSVTAFGEEGDDYLIGARLDGGSGDDILVLEVGGTSAHGGSGDDQLSFGSGVTSVNVSLEARSFSATSALGVTLGNLSGIERIIATTGADTIILDAGSEYAEGGAGTDVIRGGGGDDVIYGDSLLAGAGDGDDQLFGDEGSDLLIGGGGNDSLFGGTGDDRLDGGTGSNALDGGGGIDTAVYAFARSAATAVTTDGVISLTHATGTDTLRSIELVQFSDGLYRVVNGRISDQPNAVISGTANADTLVGSDAADVILGGAGNDVIRGGAGSDLIDGGSGIDTAVYGGMVRSYSSVSQTRVSGGQEGGADTLTSIEVLRFLDGRITFDTNDAYAVIYRLYDAAFDRAPDPFGLADYGRALAAGQITVQQILNVFAASAEFQARYGALSNEGYVREMYRFSLNREGDAGGVAAYVAALDAGTVTRAQLLGIFSESLEHRQVIDQKILADGLFVQDETTVSIARLYDSVLGRLPDLAGLQSYRTAMDQGASLKDIALILMGSAEFHQQFGALTNQQFVEQLYRFVLDREGDPAGVTAYVRALDQGLSRADLVLTLSESLEHRLGYQATFDNQVRNLATPAVASPLIDEGRKGGLGDAFVLPAVPDGHAVDDAFDGLAFAGLSRGDVAASLISIGDREIVLDGAAVGWPGLDHDPLANRYDHFIH</sequence>
<protein>
    <submittedName>
        <fullName evidence="5">DUF4214 domain-containing protein</fullName>
    </submittedName>
</protein>